<dbReference type="Proteomes" id="UP000299102">
    <property type="component" value="Unassembled WGS sequence"/>
</dbReference>
<organism evidence="1 2">
    <name type="scientific">Eumeta variegata</name>
    <name type="common">Bagworm moth</name>
    <name type="synonym">Eumeta japonica</name>
    <dbReference type="NCBI Taxonomy" id="151549"/>
    <lineage>
        <taxon>Eukaryota</taxon>
        <taxon>Metazoa</taxon>
        <taxon>Ecdysozoa</taxon>
        <taxon>Arthropoda</taxon>
        <taxon>Hexapoda</taxon>
        <taxon>Insecta</taxon>
        <taxon>Pterygota</taxon>
        <taxon>Neoptera</taxon>
        <taxon>Endopterygota</taxon>
        <taxon>Lepidoptera</taxon>
        <taxon>Glossata</taxon>
        <taxon>Ditrysia</taxon>
        <taxon>Tineoidea</taxon>
        <taxon>Psychidae</taxon>
        <taxon>Oiketicinae</taxon>
        <taxon>Eumeta</taxon>
    </lineage>
</organism>
<evidence type="ECO:0000313" key="1">
    <source>
        <dbReference type="EMBL" id="GBP43141.1"/>
    </source>
</evidence>
<gene>
    <name evidence="1" type="ORF">EVAR_40581_1</name>
</gene>
<comment type="caution">
    <text evidence="1">The sequence shown here is derived from an EMBL/GenBank/DDBJ whole genome shotgun (WGS) entry which is preliminary data.</text>
</comment>
<reference evidence="1 2" key="1">
    <citation type="journal article" date="2019" name="Commun. Biol.">
        <title>The bagworm genome reveals a unique fibroin gene that provides high tensile strength.</title>
        <authorList>
            <person name="Kono N."/>
            <person name="Nakamura H."/>
            <person name="Ohtoshi R."/>
            <person name="Tomita M."/>
            <person name="Numata K."/>
            <person name="Arakawa K."/>
        </authorList>
    </citation>
    <scope>NUCLEOTIDE SEQUENCE [LARGE SCALE GENOMIC DNA]</scope>
</reference>
<keyword evidence="2" id="KW-1185">Reference proteome</keyword>
<name>A0A4C1VWF8_EUMVA</name>
<proteinExistence type="predicted"/>
<protein>
    <submittedName>
        <fullName evidence="1">Uncharacterized protein</fullName>
    </submittedName>
</protein>
<dbReference type="AlphaFoldDB" id="A0A4C1VWF8"/>
<dbReference type="EMBL" id="BGZK01000430">
    <property type="protein sequence ID" value="GBP43141.1"/>
    <property type="molecule type" value="Genomic_DNA"/>
</dbReference>
<sequence>MLPTFAQLVELFEEECRLLNNILRNVRESSGNVGRRVISDQRIVLRAGTPRRWGGDDTRMRSNSPWNGVRSSHQVGLRSFRPRKSNIEIRDWLGGTQLEPSEAPYFPSGTPLDGLQRTATELACGVGTTSSWEGGRGAEVVGIILWGGKISLRPEGLITWDTIFGHIIIDPIHNRVADPSRGAVVFLSSAIKKF</sequence>
<evidence type="ECO:0000313" key="2">
    <source>
        <dbReference type="Proteomes" id="UP000299102"/>
    </source>
</evidence>
<accession>A0A4C1VWF8</accession>